<feature type="transmembrane region" description="Helical" evidence="7">
    <location>
        <begin position="241"/>
        <end position="260"/>
    </location>
</feature>
<evidence type="ECO:0000313" key="9">
    <source>
        <dbReference type="EMBL" id="SHN45866.1"/>
    </source>
</evidence>
<dbReference type="GO" id="GO:0005886">
    <property type="term" value="C:plasma membrane"/>
    <property type="evidence" value="ECO:0007669"/>
    <property type="project" value="UniProtKB-SubCell"/>
</dbReference>
<dbReference type="PANTHER" id="PTHR30151">
    <property type="entry name" value="ALKANE SULFONATE ABC TRANSPORTER-RELATED, MEMBRANE SUBUNIT"/>
    <property type="match status" value="1"/>
</dbReference>
<evidence type="ECO:0000256" key="7">
    <source>
        <dbReference type="RuleBase" id="RU363032"/>
    </source>
</evidence>
<proteinExistence type="inferred from homology"/>
<dbReference type="Pfam" id="PF00528">
    <property type="entry name" value="BPD_transp_1"/>
    <property type="match status" value="1"/>
</dbReference>
<evidence type="ECO:0000313" key="10">
    <source>
        <dbReference type="Proteomes" id="UP000184440"/>
    </source>
</evidence>
<dbReference type="InterPro" id="IPR000515">
    <property type="entry name" value="MetI-like"/>
</dbReference>
<dbReference type="RefSeq" id="WP_073262660.1">
    <property type="nucleotide sequence ID" value="NZ_FRCS01000013.1"/>
</dbReference>
<feature type="transmembrane region" description="Helical" evidence="7">
    <location>
        <begin position="189"/>
        <end position="221"/>
    </location>
</feature>
<organism evidence="9 10">
    <name type="scientific">Cryptosporangium aurantiacum</name>
    <dbReference type="NCBI Taxonomy" id="134849"/>
    <lineage>
        <taxon>Bacteria</taxon>
        <taxon>Bacillati</taxon>
        <taxon>Actinomycetota</taxon>
        <taxon>Actinomycetes</taxon>
        <taxon>Cryptosporangiales</taxon>
        <taxon>Cryptosporangiaceae</taxon>
        <taxon>Cryptosporangium</taxon>
    </lineage>
</organism>
<dbReference type="Proteomes" id="UP000184440">
    <property type="component" value="Unassembled WGS sequence"/>
</dbReference>
<evidence type="ECO:0000256" key="1">
    <source>
        <dbReference type="ARBA" id="ARBA00004651"/>
    </source>
</evidence>
<evidence type="ECO:0000256" key="4">
    <source>
        <dbReference type="ARBA" id="ARBA00022692"/>
    </source>
</evidence>
<dbReference type="SUPFAM" id="SSF161098">
    <property type="entry name" value="MetI-like"/>
    <property type="match status" value="1"/>
</dbReference>
<keyword evidence="6 7" id="KW-0472">Membrane</keyword>
<gene>
    <name evidence="9" type="ORF">SAMN05443668_11356</name>
</gene>
<protein>
    <submittedName>
        <fullName evidence="9">ABC-type nitrate/sulfonate/bicarbonate transport system, permease component</fullName>
    </submittedName>
</protein>
<keyword evidence="2 7" id="KW-0813">Transport</keyword>
<keyword evidence="4 7" id="KW-0812">Transmembrane</keyword>
<evidence type="ECO:0000259" key="8">
    <source>
        <dbReference type="PROSITE" id="PS50928"/>
    </source>
</evidence>
<comment type="subcellular location">
    <subcellularLocation>
        <location evidence="1 7">Cell membrane</location>
        <topology evidence="1 7">Multi-pass membrane protein</topology>
    </subcellularLocation>
</comment>
<keyword evidence="3" id="KW-1003">Cell membrane</keyword>
<name>A0A1M7RI28_9ACTN</name>
<dbReference type="AlphaFoldDB" id="A0A1M7RI28"/>
<reference evidence="9 10" key="1">
    <citation type="submission" date="2016-11" db="EMBL/GenBank/DDBJ databases">
        <authorList>
            <person name="Jaros S."/>
            <person name="Januszkiewicz K."/>
            <person name="Wedrychowicz H."/>
        </authorList>
    </citation>
    <scope>NUCLEOTIDE SEQUENCE [LARGE SCALE GENOMIC DNA]</scope>
    <source>
        <strain evidence="9 10">DSM 46144</strain>
    </source>
</reference>
<dbReference type="PANTHER" id="PTHR30151:SF25">
    <property type="entry name" value="TAURINE TRANSPORT SYSTEM PERMEASE PROTEIN TAUC"/>
    <property type="match status" value="1"/>
</dbReference>
<feature type="domain" description="ABC transmembrane type-1" evidence="8">
    <location>
        <begin position="80"/>
        <end position="260"/>
    </location>
</feature>
<feature type="transmembrane region" description="Helical" evidence="7">
    <location>
        <begin position="121"/>
        <end position="140"/>
    </location>
</feature>
<accession>A0A1M7RI28</accession>
<dbReference type="CDD" id="cd06261">
    <property type="entry name" value="TM_PBP2"/>
    <property type="match status" value="1"/>
</dbReference>
<dbReference type="GO" id="GO:0010438">
    <property type="term" value="P:cellular response to sulfur starvation"/>
    <property type="evidence" value="ECO:0007669"/>
    <property type="project" value="TreeGrafter"/>
</dbReference>
<dbReference type="STRING" id="134849.SAMN05443668_11356"/>
<dbReference type="OrthoDB" id="5458199at2"/>
<sequence>MRTESPVAPVTAPAAVTGVARPRRGGSNAARGAVGALVALLIWELAPRIGLVSSTDLPPVSTVLRVLVREAGTSAYWTAIGETVYAWLLGLLIASALAIVLGFALALVPAVRSFTTSTVEFLRPIPSVALIPLAVIVYGTGLGSTLLLVVYAAFWQIYVQVIAGVADVDPVADETARSFRFDRVRRIRYVIWPSALPYVLTGVRLGAAVALILAVTAELVIGAPGLGAEIAIARSGTEPALVYALVLTCGVLGVLVNVGVRAGERRLLRWHASVRREVPV</sequence>
<evidence type="ECO:0000256" key="3">
    <source>
        <dbReference type="ARBA" id="ARBA00022475"/>
    </source>
</evidence>
<comment type="similarity">
    <text evidence="7">Belongs to the binding-protein-dependent transport system permease family.</text>
</comment>
<feature type="transmembrane region" description="Helical" evidence="7">
    <location>
        <begin position="84"/>
        <end position="109"/>
    </location>
</feature>
<evidence type="ECO:0000256" key="5">
    <source>
        <dbReference type="ARBA" id="ARBA00022989"/>
    </source>
</evidence>
<evidence type="ECO:0000256" key="2">
    <source>
        <dbReference type="ARBA" id="ARBA00022448"/>
    </source>
</evidence>
<dbReference type="InterPro" id="IPR035906">
    <property type="entry name" value="MetI-like_sf"/>
</dbReference>
<evidence type="ECO:0000256" key="6">
    <source>
        <dbReference type="ARBA" id="ARBA00023136"/>
    </source>
</evidence>
<dbReference type="GO" id="GO:0055085">
    <property type="term" value="P:transmembrane transport"/>
    <property type="evidence" value="ECO:0007669"/>
    <property type="project" value="InterPro"/>
</dbReference>
<dbReference type="PROSITE" id="PS50928">
    <property type="entry name" value="ABC_TM1"/>
    <property type="match status" value="1"/>
</dbReference>
<keyword evidence="10" id="KW-1185">Reference proteome</keyword>
<keyword evidence="5 7" id="KW-1133">Transmembrane helix</keyword>
<dbReference type="Gene3D" id="1.10.3720.10">
    <property type="entry name" value="MetI-like"/>
    <property type="match status" value="1"/>
</dbReference>
<dbReference type="EMBL" id="FRCS01000013">
    <property type="protein sequence ID" value="SHN45866.1"/>
    <property type="molecule type" value="Genomic_DNA"/>
</dbReference>